<dbReference type="GO" id="GO:0003824">
    <property type="term" value="F:catalytic activity"/>
    <property type="evidence" value="ECO:0007669"/>
    <property type="project" value="InterPro"/>
</dbReference>
<dbReference type="AlphaFoldDB" id="A0A438IVB1"/>
<dbReference type="Proteomes" id="UP000288805">
    <property type="component" value="Unassembled WGS sequence"/>
</dbReference>
<dbReference type="InterPro" id="IPR005135">
    <property type="entry name" value="Endo/exonuclease/phosphatase"/>
</dbReference>
<evidence type="ECO:0000259" key="2">
    <source>
        <dbReference type="Pfam" id="PF03372"/>
    </source>
</evidence>
<feature type="domain" description="Endonuclease/exonuclease/phosphatase" evidence="2">
    <location>
        <begin position="36"/>
        <end position="220"/>
    </location>
</feature>
<sequence>MDSELYWRRRRRRRGKTRAGLNEVPDAHLECKRGNNCDKRKVIKALIKKHKVDLVCLQETKIQEMSKGIICSLGVGRYLDWGAVDSRGAAGEQRGRIHVDVYRGIWPNSEERKGEFLGGVGAIKGLWNGPWCAAGDFNAILSPEERNRGGRLNSNMRRFVEIIEDLELKDVPLVGGPFTWSGGVNNQSFSRLDRFLINEGWDNHFGDVRQCVLPRPVSDHFPVLLDIELRKNAALEQVQFWDAKEKMSRLNLEELEARKEAREDYKKWVLLEEISWRQKSREVWLKEGDRNTGYFHKMANAHRRRNNVDRIKINGAWCLEENEIREGIGNAFKLLLSSSGDWRPSISGLQLETLDQLDASTLESPFTEEEVLANRLKKVVGKVISKAQGAFVEGRQILDAVLIANEAIDSTLKNNESAILCKLDIAKAYDNVDWTFILTVMQKMGFGDKWIRWIKWCISTATMEVFSAFLQRAVEGAVSRPLTYLSWLLMWFEAASGLRINLEKVNSFPVGRVENMDDLAWEFGCKVGSLPSTYLGMPLGASFKSTSVWDGVEERFRKRLGMWKRQYLSKGGRTTLIRSTLSNLPIYLMSLLWLPSVVRRRLEKIQRDFLWGGGNLERKPHLVRWEVVCLSKKKGGLGVKNLSILNKALLAKWNWRFANEREAYGIK</sequence>
<dbReference type="InterPro" id="IPR036691">
    <property type="entry name" value="Endo/exonu/phosph_ase_sf"/>
</dbReference>
<feature type="domain" description="Reverse transcriptase" evidence="1">
    <location>
        <begin position="370"/>
        <end position="462"/>
    </location>
</feature>
<proteinExistence type="predicted"/>
<name>A0A438IVB1_VITVI</name>
<dbReference type="Gene3D" id="3.60.10.10">
    <property type="entry name" value="Endonuclease/exonuclease/phosphatase"/>
    <property type="match status" value="1"/>
</dbReference>
<protein>
    <submittedName>
        <fullName evidence="3">Putative ribonuclease H protein</fullName>
    </submittedName>
</protein>
<evidence type="ECO:0000313" key="3">
    <source>
        <dbReference type="EMBL" id="RVX00657.1"/>
    </source>
</evidence>
<gene>
    <name evidence="3" type="primary">VvCHDp000001_676</name>
    <name evidence="3" type="ORF">CK203_030415</name>
</gene>
<comment type="caution">
    <text evidence="3">The sequence shown here is derived from an EMBL/GenBank/DDBJ whole genome shotgun (WGS) entry which is preliminary data.</text>
</comment>
<dbReference type="EMBL" id="QGNW01000080">
    <property type="protein sequence ID" value="RVX00657.1"/>
    <property type="molecule type" value="Genomic_DNA"/>
</dbReference>
<dbReference type="PANTHER" id="PTHR33116">
    <property type="entry name" value="REVERSE TRANSCRIPTASE ZINC-BINDING DOMAIN-CONTAINING PROTEIN-RELATED-RELATED"/>
    <property type="match status" value="1"/>
</dbReference>
<dbReference type="SUPFAM" id="SSF56219">
    <property type="entry name" value="DNase I-like"/>
    <property type="match status" value="1"/>
</dbReference>
<dbReference type="Pfam" id="PF03372">
    <property type="entry name" value="Exo_endo_phos"/>
    <property type="match status" value="1"/>
</dbReference>
<evidence type="ECO:0000313" key="4">
    <source>
        <dbReference type="Proteomes" id="UP000288805"/>
    </source>
</evidence>
<dbReference type="Pfam" id="PF00078">
    <property type="entry name" value="RVT_1"/>
    <property type="match status" value="1"/>
</dbReference>
<evidence type="ECO:0000259" key="1">
    <source>
        <dbReference type="Pfam" id="PF00078"/>
    </source>
</evidence>
<dbReference type="InterPro" id="IPR000477">
    <property type="entry name" value="RT_dom"/>
</dbReference>
<reference evidence="3 4" key="1">
    <citation type="journal article" date="2018" name="PLoS Genet.">
        <title>Population sequencing reveals clonal diversity and ancestral inbreeding in the grapevine cultivar Chardonnay.</title>
        <authorList>
            <person name="Roach M.J."/>
            <person name="Johnson D.L."/>
            <person name="Bohlmann J."/>
            <person name="van Vuuren H.J."/>
            <person name="Jones S.J."/>
            <person name="Pretorius I.S."/>
            <person name="Schmidt S.A."/>
            <person name="Borneman A.R."/>
        </authorList>
    </citation>
    <scope>NUCLEOTIDE SEQUENCE [LARGE SCALE GENOMIC DNA]</scope>
    <source>
        <strain evidence="4">cv. Chardonnay</strain>
        <tissue evidence="3">Leaf</tissue>
    </source>
</reference>
<dbReference type="PANTHER" id="PTHR33116:SF85">
    <property type="entry name" value="REVERSE TRANSCRIPTASE ZINC-BINDING DOMAIN-CONTAINING PROTEIN"/>
    <property type="match status" value="1"/>
</dbReference>
<organism evidence="3 4">
    <name type="scientific">Vitis vinifera</name>
    <name type="common">Grape</name>
    <dbReference type="NCBI Taxonomy" id="29760"/>
    <lineage>
        <taxon>Eukaryota</taxon>
        <taxon>Viridiplantae</taxon>
        <taxon>Streptophyta</taxon>
        <taxon>Embryophyta</taxon>
        <taxon>Tracheophyta</taxon>
        <taxon>Spermatophyta</taxon>
        <taxon>Magnoliopsida</taxon>
        <taxon>eudicotyledons</taxon>
        <taxon>Gunneridae</taxon>
        <taxon>Pentapetalae</taxon>
        <taxon>rosids</taxon>
        <taxon>Vitales</taxon>
        <taxon>Vitaceae</taxon>
        <taxon>Viteae</taxon>
        <taxon>Vitis</taxon>
    </lineage>
</organism>
<accession>A0A438IVB1</accession>